<gene>
    <name evidence="2" type="ORF">V8G54_024792</name>
</gene>
<reference evidence="2 3" key="1">
    <citation type="journal article" date="2023" name="Life. Sci Alliance">
        <title>Evolutionary insights into 3D genome organization and epigenetic landscape of Vigna mungo.</title>
        <authorList>
            <person name="Junaid A."/>
            <person name="Singh B."/>
            <person name="Bhatia S."/>
        </authorList>
    </citation>
    <scope>NUCLEOTIDE SEQUENCE [LARGE SCALE GENOMIC DNA]</scope>
    <source>
        <strain evidence="2">Urdbean</strain>
    </source>
</reference>
<accession>A0AAQ3N7F6</accession>
<feature type="region of interest" description="Disordered" evidence="1">
    <location>
        <begin position="59"/>
        <end position="143"/>
    </location>
</feature>
<evidence type="ECO:0000313" key="2">
    <source>
        <dbReference type="EMBL" id="WVZ03986.1"/>
    </source>
</evidence>
<organism evidence="2 3">
    <name type="scientific">Vigna mungo</name>
    <name type="common">Black gram</name>
    <name type="synonym">Phaseolus mungo</name>
    <dbReference type="NCBI Taxonomy" id="3915"/>
    <lineage>
        <taxon>Eukaryota</taxon>
        <taxon>Viridiplantae</taxon>
        <taxon>Streptophyta</taxon>
        <taxon>Embryophyta</taxon>
        <taxon>Tracheophyta</taxon>
        <taxon>Spermatophyta</taxon>
        <taxon>Magnoliopsida</taxon>
        <taxon>eudicotyledons</taxon>
        <taxon>Gunneridae</taxon>
        <taxon>Pentapetalae</taxon>
        <taxon>rosids</taxon>
        <taxon>fabids</taxon>
        <taxon>Fabales</taxon>
        <taxon>Fabaceae</taxon>
        <taxon>Papilionoideae</taxon>
        <taxon>50 kb inversion clade</taxon>
        <taxon>NPAAA clade</taxon>
        <taxon>indigoferoid/millettioid clade</taxon>
        <taxon>Phaseoleae</taxon>
        <taxon>Vigna</taxon>
    </lineage>
</organism>
<keyword evidence="3" id="KW-1185">Reference proteome</keyword>
<evidence type="ECO:0000313" key="3">
    <source>
        <dbReference type="Proteomes" id="UP001374535"/>
    </source>
</evidence>
<name>A0AAQ3N7F6_VIGMU</name>
<dbReference type="EMBL" id="CP144694">
    <property type="protein sequence ID" value="WVZ03986.1"/>
    <property type="molecule type" value="Genomic_DNA"/>
</dbReference>
<evidence type="ECO:0000256" key="1">
    <source>
        <dbReference type="SAM" id="MobiDB-lite"/>
    </source>
</evidence>
<sequence>MRQIINRESGPQARYLPITLRITFQPYSTHILKYSNSENPSLNIQSRAETFQYTPDLGIGVPLQVPPPSGQSLKITEQSEVKESERPEQSEVKESKRSRSRKSDVGVPFQVPPPVQTRRSSDGRSQRRTDDQDPEETNRRIEDDVIKPVQAFNHIFWRTIQYQCAKNTQDFAEEFYALRFGLPTTANVVHNRAQLCRTKKGTFRQHLIPNYQKAIVARDNSRTVRFSLHMTRRHSGIRLYSHSASQVLGRSASHAVCYSVSHAFGHLALQVLGHQASQLFVNSASRILGYSAFQVGNRLASLPFGLIDFFYWEVLQELPSHGQPITSTRRFSRNFWATDGQSRLLGCSPRTLGSRTTILVYWEVLQELLGHGQPITSTGRFSRNSWATDVLQELLGHGQPITSIGRFSRNSWATDGQFCLLGCSLGTPGSRTTILVYWDVLQELLGHGRPFTSIGRFSRNSWATDGQFRLLGSSPGTPGPRTTNLVYWEILQDSWATDNRSCLLGDSPGTLGPRTTVQAY</sequence>
<dbReference type="Proteomes" id="UP001374535">
    <property type="component" value="Chromosome 7"/>
</dbReference>
<feature type="compositionally biased region" description="Basic and acidic residues" evidence="1">
    <location>
        <begin position="119"/>
        <end position="143"/>
    </location>
</feature>
<protein>
    <submittedName>
        <fullName evidence="2">Uncharacterized protein</fullName>
    </submittedName>
</protein>
<proteinExistence type="predicted"/>
<dbReference type="AlphaFoldDB" id="A0AAQ3N7F6"/>
<feature type="compositionally biased region" description="Basic and acidic residues" evidence="1">
    <location>
        <begin position="77"/>
        <end position="104"/>
    </location>
</feature>